<feature type="domain" description="Insertion element IS150 protein InsJ-like helix-turn-helix" evidence="3">
    <location>
        <begin position="14"/>
        <end position="62"/>
    </location>
</feature>
<dbReference type="eggNOG" id="COG2963">
    <property type="taxonomic scope" value="Bacteria"/>
</dbReference>
<reference evidence="4 5" key="1">
    <citation type="submission" date="2010-08" db="EMBL/GenBank/DDBJ databases">
        <authorList>
            <person name="Weinstock G."/>
            <person name="Sodergren E."/>
            <person name="Clifton S."/>
            <person name="Fulton L."/>
            <person name="Fulton B."/>
            <person name="Courtney L."/>
            <person name="Fronick C."/>
            <person name="Harrison M."/>
            <person name="Strong C."/>
            <person name="Farmer C."/>
            <person name="Delahaunty K."/>
            <person name="Markovic C."/>
            <person name="Hall O."/>
            <person name="Minx P."/>
            <person name="Tomlinson C."/>
            <person name="Mitreva M."/>
            <person name="Hou S."/>
            <person name="Chen J."/>
            <person name="Wollam A."/>
            <person name="Pepin K.H."/>
            <person name="Johnson M."/>
            <person name="Bhonagiri V."/>
            <person name="Zhang X."/>
            <person name="Suruliraj S."/>
            <person name="Warren W."/>
            <person name="Chinwalla A."/>
            <person name="Mardis E.R."/>
            <person name="Wilson R.K."/>
        </authorList>
    </citation>
    <scope>NUCLEOTIDE SEQUENCE [LARGE SCALE GENOMIC DNA]</scope>
    <source>
        <strain evidence="4 5">F0204</strain>
    </source>
</reference>
<sequence>MEVGIFMTKHSFEFKKKIVLEYLNGKGGILYLSKKYGLNSKSQLHKWVKNYKAFGNDGLLRSRENEVYSFEMKLSIVELYLTSEITYQELAIQNGIKNPATIGNWVNRFRIAGPDALKSRRKGRRKAMDKTDRKTQNKLVEETSVNTSVEHIKKLEDELLRLRIENAFLKELRRLRLEDEEKMREWHSSSTVSDKSSN</sequence>
<feature type="coiled-coil region" evidence="2">
    <location>
        <begin position="145"/>
        <end position="172"/>
    </location>
</feature>
<dbReference type="InterPro" id="IPR055247">
    <property type="entry name" value="InsJ-like_HTH"/>
</dbReference>
<evidence type="ECO:0000256" key="2">
    <source>
        <dbReference type="SAM" id="Coils"/>
    </source>
</evidence>
<gene>
    <name evidence="4" type="ORF">HMPREF9430_00883</name>
</gene>
<dbReference type="Pfam" id="PF13518">
    <property type="entry name" value="HTH_28"/>
    <property type="match status" value="2"/>
</dbReference>
<organism evidence="4 5">
    <name type="scientific">Solobacterium moorei F0204</name>
    <dbReference type="NCBI Taxonomy" id="706433"/>
    <lineage>
        <taxon>Bacteria</taxon>
        <taxon>Bacillati</taxon>
        <taxon>Bacillota</taxon>
        <taxon>Erysipelotrichia</taxon>
        <taxon>Erysipelotrichales</taxon>
        <taxon>Erysipelotrichaceae</taxon>
        <taxon>Solobacterium</taxon>
    </lineage>
</organism>
<feature type="domain" description="Insertion element IS150 protein InsJ-like helix-turn-helix" evidence="3">
    <location>
        <begin position="72"/>
        <end position="125"/>
    </location>
</feature>
<dbReference type="InterPro" id="IPR052057">
    <property type="entry name" value="IS150/IS1296_orfA-like"/>
</dbReference>
<dbReference type="AlphaFoldDB" id="E7MMW5"/>
<dbReference type="PANTHER" id="PTHR33795">
    <property type="entry name" value="INSERTION ELEMENT IS150 PROTEIN INSJ"/>
    <property type="match status" value="1"/>
</dbReference>
<protein>
    <submittedName>
        <fullName evidence="4">Transposase</fullName>
    </submittedName>
</protein>
<evidence type="ECO:0000313" key="4">
    <source>
        <dbReference type="EMBL" id="EFW24581.1"/>
    </source>
</evidence>
<keyword evidence="2" id="KW-0175">Coiled coil</keyword>
<keyword evidence="5" id="KW-1185">Reference proteome</keyword>
<dbReference type="PANTHER" id="PTHR33795:SF1">
    <property type="entry name" value="INSERTION ELEMENT IS150 PROTEIN INSJ"/>
    <property type="match status" value="1"/>
</dbReference>
<evidence type="ECO:0000256" key="1">
    <source>
        <dbReference type="ARBA" id="ARBA00038232"/>
    </source>
</evidence>
<proteinExistence type="inferred from homology"/>
<evidence type="ECO:0000313" key="5">
    <source>
        <dbReference type="Proteomes" id="UP000004097"/>
    </source>
</evidence>
<dbReference type="GO" id="GO:0043565">
    <property type="term" value="F:sequence-specific DNA binding"/>
    <property type="evidence" value="ECO:0007669"/>
    <property type="project" value="InterPro"/>
</dbReference>
<comment type="similarity">
    <text evidence="1">Belongs to the IS150/IS1296 orfA family.</text>
</comment>
<dbReference type="InterPro" id="IPR036388">
    <property type="entry name" value="WH-like_DNA-bd_sf"/>
</dbReference>
<dbReference type="Gene3D" id="1.10.10.10">
    <property type="entry name" value="Winged helix-like DNA-binding domain superfamily/Winged helix DNA-binding domain"/>
    <property type="match status" value="2"/>
</dbReference>
<dbReference type="SUPFAM" id="SSF46689">
    <property type="entry name" value="Homeodomain-like"/>
    <property type="match status" value="1"/>
</dbReference>
<dbReference type="SUPFAM" id="SSF48295">
    <property type="entry name" value="TrpR-like"/>
    <property type="match status" value="1"/>
</dbReference>
<comment type="caution">
    <text evidence="4">The sequence shown here is derived from an EMBL/GenBank/DDBJ whole genome shotgun (WGS) entry which is preliminary data.</text>
</comment>
<evidence type="ECO:0000259" key="3">
    <source>
        <dbReference type="Pfam" id="PF13518"/>
    </source>
</evidence>
<dbReference type="InterPro" id="IPR009057">
    <property type="entry name" value="Homeodomain-like_sf"/>
</dbReference>
<name>E7MMW5_9FIRM</name>
<dbReference type="HOGENOM" id="CLU_027402_17_0_9"/>
<dbReference type="InterPro" id="IPR010921">
    <property type="entry name" value="Trp_repressor/repl_initiator"/>
</dbReference>
<accession>E7MMW5</accession>
<dbReference type="Proteomes" id="UP000004097">
    <property type="component" value="Unassembled WGS sequence"/>
</dbReference>
<dbReference type="EMBL" id="AECQ01000017">
    <property type="protein sequence ID" value="EFW24581.1"/>
    <property type="molecule type" value="Genomic_DNA"/>
</dbReference>